<gene>
    <name evidence="5" type="ORF">OJF2_16830</name>
</gene>
<dbReference type="NCBIfam" id="TIGR02135">
    <property type="entry name" value="phoU_full"/>
    <property type="match status" value="1"/>
</dbReference>
<dbReference type="OrthoDB" id="9814256at2"/>
<feature type="compositionally biased region" description="Pro residues" evidence="3">
    <location>
        <begin position="1"/>
        <end position="12"/>
    </location>
</feature>
<evidence type="ECO:0000256" key="3">
    <source>
        <dbReference type="SAM" id="MobiDB-lite"/>
    </source>
</evidence>
<protein>
    <recommendedName>
        <fullName evidence="2">Phosphate-specific transport system accessory protein PhoU</fullName>
    </recommendedName>
</protein>
<dbReference type="RefSeq" id="WP_148592894.1">
    <property type="nucleotide sequence ID" value="NZ_CP042997.1"/>
</dbReference>
<comment type="similarity">
    <text evidence="1 2">Belongs to the PhoU family.</text>
</comment>
<dbReference type="PANTHER" id="PTHR42930:SF3">
    <property type="entry name" value="PHOSPHATE-SPECIFIC TRANSPORT SYSTEM ACCESSORY PROTEIN PHOU"/>
    <property type="match status" value="1"/>
</dbReference>
<sequence>MTPGHPDPPSPSPTGEASAASPSPPAGRHSLRDQDTLWSGFLQLASSVVESMEKAVVAIEEGNFDLVDDLALDEEDTDRREVLIEQECLRIMALYEPVATDLRRMATVLKVNRDWERIADLALRVARRARKFARITAGQAFPEPLVRLARDVLSQVRGCRDALTAIDANAAREIIVGDKAIDAQYRSIRKQLKFQIAEEPQKLDPILILMNTARNLERVADHASGIAMTIVYLKEGTIIRHLRDDRAGGA</sequence>
<dbReference type="PIRSF" id="PIRSF003107">
    <property type="entry name" value="PhoU"/>
    <property type="match status" value="1"/>
</dbReference>
<keyword evidence="2" id="KW-0813">Transport</keyword>
<accession>A0A5B9VXT2</accession>
<keyword evidence="2" id="KW-0963">Cytoplasm</keyword>
<dbReference type="InterPro" id="IPR038078">
    <property type="entry name" value="PhoU-like_sf"/>
</dbReference>
<evidence type="ECO:0000259" key="4">
    <source>
        <dbReference type="Pfam" id="PF01895"/>
    </source>
</evidence>
<dbReference type="InterPro" id="IPR028366">
    <property type="entry name" value="PhoU"/>
</dbReference>
<feature type="domain" description="PhoU" evidence="4">
    <location>
        <begin position="43"/>
        <end position="128"/>
    </location>
</feature>
<feature type="domain" description="PhoU" evidence="4">
    <location>
        <begin position="146"/>
        <end position="229"/>
    </location>
</feature>
<dbReference type="InterPro" id="IPR026022">
    <property type="entry name" value="PhoU_dom"/>
</dbReference>
<dbReference type="EMBL" id="CP042997">
    <property type="protein sequence ID" value="QEH33186.1"/>
    <property type="molecule type" value="Genomic_DNA"/>
</dbReference>
<dbReference type="AlphaFoldDB" id="A0A5B9VXT2"/>
<proteinExistence type="inferred from homology"/>
<organism evidence="5 6">
    <name type="scientific">Aquisphaera giovannonii</name>
    <dbReference type="NCBI Taxonomy" id="406548"/>
    <lineage>
        <taxon>Bacteria</taxon>
        <taxon>Pseudomonadati</taxon>
        <taxon>Planctomycetota</taxon>
        <taxon>Planctomycetia</taxon>
        <taxon>Isosphaerales</taxon>
        <taxon>Isosphaeraceae</taxon>
        <taxon>Aquisphaera</taxon>
    </lineage>
</organism>
<reference evidence="5 6" key="1">
    <citation type="submission" date="2019-08" db="EMBL/GenBank/DDBJ databases">
        <title>Deep-cultivation of Planctomycetes and their phenomic and genomic characterization uncovers novel biology.</title>
        <authorList>
            <person name="Wiegand S."/>
            <person name="Jogler M."/>
            <person name="Boedeker C."/>
            <person name="Pinto D."/>
            <person name="Vollmers J."/>
            <person name="Rivas-Marin E."/>
            <person name="Kohn T."/>
            <person name="Peeters S.H."/>
            <person name="Heuer A."/>
            <person name="Rast P."/>
            <person name="Oberbeckmann S."/>
            <person name="Bunk B."/>
            <person name="Jeske O."/>
            <person name="Meyerdierks A."/>
            <person name="Storesund J.E."/>
            <person name="Kallscheuer N."/>
            <person name="Luecker S."/>
            <person name="Lage O.M."/>
            <person name="Pohl T."/>
            <person name="Merkel B.J."/>
            <person name="Hornburger P."/>
            <person name="Mueller R.-W."/>
            <person name="Bruemmer F."/>
            <person name="Labrenz M."/>
            <person name="Spormann A.M."/>
            <person name="Op den Camp H."/>
            <person name="Overmann J."/>
            <person name="Amann R."/>
            <person name="Jetten M.S.M."/>
            <person name="Mascher T."/>
            <person name="Medema M.H."/>
            <person name="Devos D.P."/>
            <person name="Kaster A.-K."/>
            <person name="Ovreas L."/>
            <person name="Rohde M."/>
            <person name="Galperin M.Y."/>
            <person name="Jogler C."/>
        </authorList>
    </citation>
    <scope>NUCLEOTIDE SEQUENCE [LARGE SCALE GENOMIC DNA]</scope>
    <source>
        <strain evidence="5 6">OJF2</strain>
    </source>
</reference>
<evidence type="ECO:0000256" key="2">
    <source>
        <dbReference type="PIRNR" id="PIRNR003107"/>
    </source>
</evidence>
<dbReference type="GO" id="GO:0005737">
    <property type="term" value="C:cytoplasm"/>
    <property type="evidence" value="ECO:0007669"/>
    <property type="project" value="UniProtKB-SubCell"/>
</dbReference>
<comment type="function">
    <text evidence="2">Plays a role in the regulation of phosphate uptake.</text>
</comment>
<name>A0A5B9VXT2_9BACT</name>
<dbReference type="GO" id="GO:0045936">
    <property type="term" value="P:negative regulation of phosphate metabolic process"/>
    <property type="evidence" value="ECO:0007669"/>
    <property type="project" value="InterPro"/>
</dbReference>
<keyword evidence="6" id="KW-1185">Reference proteome</keyword>
<evidence type="ECO:0000256" key="1">
    <source>
        <dbReference type="ARBA" id="ARBA00008107"/>
    </source>
</evidence>
<keyword evidence="2" id="KW-0592">Phosphate transport</keyword>
<dbReference type="PANTHER" id="PTHR42930">
    <property type="entry name" value="PHOSPHATE-SPECIFIC TRANSPORT SYSTEM ACCESSORY PROTEIN PHOU"/>
    <property type="match status" value="1"/>
</dbReference>
<dbReference type="KEGG" id="agv:OJF2_16830"/>
<comment type="subunit">
    <text evidence="2">Homodimer.</text>
</comment>
<evidence type="ECO:0000313" key="6">
    <source>
        <dbReference type="Proteomes" id="UP000324233"/>
    </source>
</evidence>
<feature type="region of interest" description="Disordered" evidence="3">
    <location>
        <begin position="1"/>
        <end position="32"/>
    </location>
</feature>
<dbReference type="Gene3D" id="1.20.58.220">
    <property type="entry name" value="Phosphate transport system protein phou homolog 2, domain 2"/>
    <property type="match status" value="1"/>
</dbReference>
<dbReference type="GO" id="GO:0006817">
    <property type="term" value="P:phosphate ion transport"/>
    <property type="evidence" value="ECO:0007669"/>
    <property type="project" value="UniProtKB-KW"/>
</dbReference>
<dbReference type="Proteomes" id="UP000324233">
    <property type="component" value="Chromosome"/>
</dbReference>
<dbReference type="GO" id="GO:0030643">
    <property type="term" value="P:intracellular phosphate ion homeostasis"/>
    <property type="evidence" value="ECO:0007669"/>
    <property type="project" value="InterPro"/>
</dbReference>
<dbReference type="Pfam" id="PF01895">
    <property type="entry name" value="PhoU"/>
    <property type="match status" value="2"/>
</dbReference>
<comment type="subcellular location">
    <subcellularLocation>
        <location evidence="2">Cytoplasm</location>
    </subcellularLocation>
</comment>
<dbReference type="SUPFAM" id="SSF109755">
    <property type="entry name" value="PhoU-like"/>
    <property type="match status" value="1"/>
</dbReference>
<evidence type="ECO:0000313" key="5">
    <source>
        <dbReference type="EMBL" id="QEH33186.1"/>
    </source>
</evidence>